<organism evidence="8">
    <name type="scientific">Gongylonema pulchrum</name>
    <dbReference type="NCBI Taxonomy" id="637853"/>
    <lineage>
        <taxon>Eukaryota</taxon>
        <taxon>Metazoa</taxon>
        <taxon>Ecdysozoa</taxon>
        <taxon>Nematoda</taxon>
        <taxon>Chromadorea</taxon>
        <taxon>Rhabditida</taxon>
        <taxon>Spirurina</taxon>
        <taxon>Spiruromorpha</taxon>
        <taxon>Spiruroidea</taxon>
        <taxon>Gongylonematidae</taxon>
        <taxon>Gongylonema</taxon>
    </lineage>
</organism>
<keyword evidence="7" id="KW-1185">Reference proteome</keyword>
<dbReference type="InterPro" id="IPR027417">
    <property type="entry name" value="P-loop_NTPase"/>
</dbReference>
<feature type="region of interest" description="Disordered" evidence="5">
    <location>
        <begin position="130"/>
        <end position="247"/>
    </location>
</feature>
<protein>
    <submittedName>
        <fullName evidence="8">Q_MOTIF domain-containing protein</fullName>
    </submittedName>
</protein>
<evidence type="ECO:0000313" key="7">
    <source>
        <dbReference type="Proteomes" id="UP000271098"/>
    </source>
</evidence>
<dbReference type="OrthoDB" id="10253254at2759"/>
<dbReference type="GO" id="GO:0005730">
    <property type="term" value="C:nucleolus"/>
    <property type="evidence" value="ECO:0007669"/>
    <property type="project" value="TreeGrafter"/>
</dbReference>
<dbReference type="GO" id="GO:0004386">
    <property type="term" value="F:helicase activity"/>
    <property type="evidence" value="ECO:0007669"/>
    <property type="project" value="UniProtKB-KW"/>
</dbReference>
<evidence type="ECO:0000313" key="6">
    <source>
        <dbReference type="EMBL" id="VDN24198.1"/>
    </source>
</evidence>
<dbReference type="Proteomes" id="UP000271098">
    <property type="component" value="Unassembled WGS sequence"/>
</dbReference>
<feature type="region of interest" description="Disordered" evidence="5">
    <location>
        <begin position="1"/>
        <end position="95"/>
    </location>
</feature>
<evidence type="ECO:0000256" key="4">
    <source>
        <dbReference type="ARBA" id="ARBA00022840"/>
    </source>
</evidence>
<gene>
    <name evidence="6" type="ORF">GPUH_LOCUS14457</name>
</gene>
<dbReference type="GO" id="GO:0005524">
    <property type="term" value="F:ATP binding"/>
    <property type="evidence" value="ECO:0007669"/>
    <property type="project" value="UniProtKB-KW"/>
</dbReference>
<evidence type="ECO:0000256" key="1">
    <source>
        <dbReference type="ARBA" id="ARBA00022741"/>
    </source>
</evidence>
<dbReference type="EMBL" id="UYRT01081284">
    <property type="protein sequence ID" value="VDN24198.1"/>
    <property type="molecule type" value="Genomic_DNA"/>
</dbReference>
<dbReference type="PANTHER" id="PTHR18934">
    <property type="entry name" value="ATP-DEPENDENT RNA HELICASE"/>
    <property type="match status" value="1"/>
</dbReference>
<name>A0A183E0G5_9BILA</name>
<dbReference type="SUPFAM" id="SSF52540">
    <property type="entry name" value="P-loop containing nucleoside triphosphate hydrolases"/>
    <property type="match status" value="1"/>
</dbReference>
<reference evidence="8" key="1">
    <citation type="submission" date="2016-06" db="UniProtKB">
        <authorList>
            <consortium name="WormBaseParasite"/>
        </authorList>
    </citation>
    <scope>IDENTIFICATION</scope>
</reference>
<keyword evidence="4" id="KW-0067">ATP-binding</keyword>
<keyword evidence="2" id="KW-0378">Hydrolase</keyword>
<sequence>MKRRKSASKSDEQGHRPEATDGPSDEYVNLADTTNAFVLPLKSKTRKKAKKTSDKAVNRKKEEARKRRLAQIEAKMSKTKRKKLMKLKEKKEIKQSRESLYESLKQHQLPAGTLDKLAAVIHPKKIERFEEEEATPRKLSSLAGRDFIPAAELKPQPVQENYYETDSESSDEELQPDGVLRTNEEPAEHVTDEDEGPGTTIGSVLESREELLNDTQTPSVAKIRDVATENNSSDQELPPQGSGKTTQLPQFLYEAGFARDGKLIGITEPRRIAAISMAVRVAQEMSLPDAVSYQV</sequence>
<dbReference type="GO" id="GO:0016787">
    <property type="term" value="F:hydrolase activity"/>
    <property type="evidence" value="ECO:0007669"/>
    <property type="project" value="UniProtKB-KW"/>
</dbReference>
<dbReference type="PANTHER" id="PTHR18934:SF99">
    <property type="entry name" value="ATP-DEPENDENT RNA HELICASE DHX37-RELATED"/>
    <property type="match status" value="1"/>
</dbReference>
<feature type="compositionally biased region" description="Basic and acidic residues" evidence="5">
    <location>
        <begin position="8"/>
        <end position="19"/>
    </location>
</feature>
<reference evidence="6 7" key="2">
    <citation type="submission" date="2018-11" db="EMBL/GenBank/DDBJ databases">
        <authorList>
            <consortium name="Pathogen Informatics"/>
        </authorList>
    </citation>
    <scope>NUCLEOTIDE SEQUENCE [LARGE SCALE GENOMIC DNA]</scope>
</reference>
<evidence type="ECO:0000256" key="5">
    <source>
        <dbReference type="SAM" id="MobiDB-lite"/>
    </source>
</evidence>
<keyword evidence="1" id="KW-0547">Nucleotide-binding</keyword>
<evidence type="ECO:0000256" key="2">
    <source>
        <dbReference type="ARBA" id="ARBA00022801"/>
    </source>
</evidence>
<keyword evidence="3" id="KW-0347">Helicase</keyword>
<evidence type="ECO:0000256" key="3">
    <source>
        <dbReference type="ARBA" id="ARBA00022806"/>
    </source>
</evidence>
<accession>A0A183E0G5</accession>
<dbReference type="GO" id="GO:0000462">
    <property type="term" value="P:maturation of SSU-rRNA from tricistronic rRNA transcript (SSU-rRNA, 5.8S rRNA, LSU-rRNA)"/>
    <property type="evidence" value="ECO:0007669"/>
    <property type="project" value="TreeGrafter"/>
</dbReference>
<evidence type="ECO:0000313" key="8">
    <source>
        <dbReference type="WBParaSite" id="GPUH_0001447501-mRNA-1"/>
    </source>
</evidence>
<dbReference type="WBParaSite" id="GPUH_0001447501-mRNA-1">
    <property type="protein sequence ID" value="GPUH_0001447501-mRNA-1"/>
    <property type="gene ID" value="GPUH_0001447501"/>
</dbReference>
<proteinExistence type="predicted"/>
<dbReference type="Gene3D" id="3.40.50.300">
    <property type="entry name" value="P-loop containing nucleotide triphosphate hydrolases"/>
    <property type="match status" value="1"/>
</dbReference>
<feature type="compositionally biased region" description="Basic and acidic residues" evidence="5">
    <location>
        <begin position="51"/>
        <end position="65"/>
    </location>
</feature>
<feature type="compositionally biased region" description="Basic and acidic residues" evidence="5">
    <location>
        <begin position="86"/>
        <end position="95"/>
    </location>
</feature>
<dbReference type="AlphaFoldDB" id="A0A183E0G5"/>
<dbReference type="GO" id="GO:0003723">
    <property type="term" value="F:RNA binding"/>
    <property type="evidence" value="ECO:0007669"/>
    <property type="project" value="TreeGrafter"/>
</dbReference>
<feature type="compositionally biased region" description="Acidic residues" evidence="5">
    <location>
        <begin position="163"/>
        <end position="175"/>
    </location>
</feature>